<feature type="domain" description="CG-1" evidence="14">
    <location>
        <begin position="7"/>
        <end position="133"/>
    </location>
</feature>
<keyword evidence="6" id="KW-0805">Transcription regulation</keyword>
<dbReference type="EMBL" id="OZ075139">
    <property type="protein sequence ID" value="CAL5017342.1"/>
    <property type="molecule type" value="Genomic_DNA"/>
</dbReference>
<dbReference type="SUPFAM" id="SSF48403">
    <property type="entry name" value="Ankyrin repeat"/>
    <property type="match status" value="1"/>
</dbReference>
<keyword evidence="11" id="KW-0539">Nucleus</keyword>
<dbReference type="GO" id="GO:0005634">
    <property type="term" value="C:nucleus"/>
    <property type="evidence" value="ECO:0007669"/>
    <property type="project" value="UniProtKB-SubCell"/>
</dbReference>
<dbReference type="InterPro" id="IPR036770">
    <property type="entry name" value="Ankyrin_rpt-contain_sf"/>
</dbReference>
<organism evidence="15 16">
    <name type="scientific">Urochloa decumbens</name>
    <dbReference type="NCBI Taxonomy" id="240449"/>
    <lineage>
        <taxon>Eukaryota</taxon>
        <taxon>Viridiplantae</taxon>
        <taxon>Streptophyta</taxon>
        <taxon>Embryophyta</taxon>
        <taxon>Tracheophyta</taxon>
        <taxon>Spermatophyta</taxon>
        <taxon>Magnoliopsida</taxon>
        <taxon>Liliopsida</taxon>
        <taxon>Poales</taxon>
        <taxon>Poaceae</taxon>
        <taxon>PACMAD clade</taxon>
        <taxon>Panicoideae</taxon>
        <taxon>Panicodae</taxon>
        <taxon>Paniceae</taxon>
        <taxon>Melinidinae</taxon>
        <taxon>Urochloa</taxon>
    </lineage>
</organism>
<evidence type="ECO:0000313" key="15">
    <source>
        <dbReference type="EMBL" id="CAL5017342.1"/>
    </source>
</evidence>
<evidence type="ECO:0000256" key="12">
    <source>
        <dbReference type="PROSITE-ProRule" id="PRU00023"/>
    </source>
</evidence>
<keyword evidence="4" id="KW-0106">Calcium</keyword>
<name>A0ABC9CBR0_9POAL</name>
<dbReference type="SUPFAM" id="SSF52540">
    <property type="entry name" value="P-loop containing nucleoside triphosphate hydrolases"/>
    <property type="match status" value="1"/>
</dbReference>
<dbReference type="SMART" id="SM00248">
    <property type="entry name" value="ANK"/>
    <property type="match status" value="1"/>
</dbReference>
<evidence type="ECO:0000256" key="2">
    <source>
        <dbReference type="ARBA" id="ARBA00008267"/>
    </source>
</evidence>
<proteinExistence type="inferred from homology"/>
<keyword evidence="9" id="KW-0010">Activator</keyword>
<dbReference type="SMART" id="SM00015">
    <property type="entry name" value="IQ"/>
    <property type="match status" value="3"/>
</dbReference>
<dbReference type="PANTHER" id="PTHR23335">
    <property type="entry name" value="CALMODULIN-BINDING TRANSCRIPTION ACTIVATOR CAMTA"/>
    <property type="match status" value="1"/>
</dbReference>
<dbReference type="GO" id="GO:0006355">
    <property type="term" value="P:regulation of DNA-templated transcription"/>
    <property type="evidence" value="ECO:0007669"/>
    <property type="project" value="UniProtKB-ARBA"/>
</dbReference>
<keyword evidence="5" id="KW-0112">Calmodulin-binding</keyword>
<keyword evidence="16" id="KW-1185">Reference proteome</keyword>
<dbReference type="Pfam" id="PF12796">
    <property type="entry name" value="Ank_2"/>
    <property type="match status" value="1"/>
</dbReference>
<reference evidence="16" key="1">
    <citation type="submission" date="2024-06" db="EMBL/GenBank/DDBJ databases">
        <authorList>
            <person name="Ryan C."/>
        </authorList>
    </citation>
    <scope>NUCLEOTIDE SEQUENCE [LARGE SCALE GENOMIC DNA]</scope>
</reference>
<sequence>MNQSFDINVLREEARTRWLKPSEVYYILQNHERFPITHEAPKKPPSGSLFLYNRRVNRYFRRDGHTWRRKKDGRTVGEAHERLKVGNVDALSCYYAHGEQNPCFQRRCFWMLEPAYEHIVLVQYREVAEGRYYSSQLSNGPQESLSSLGYPNAIYGNQHLNSTSGTSEGSESHQSYSNLSSVTEVSSYSGNKEPNKDGGSLLSIPELGQTCLKQTTEVCRTDNGNSKNKSGLNVALKKIAEQLSLGDDDDDDYIYSNQAQPLGFATNIEASGDRQLKQIKQKGTQKGLGGNIAPSWEDVLHSSSGLPIPSIYQSDVQCQQNSEYHPPGSLDSSDLRIQLSAAKRFLLGPEAIDSPSSNFMLRNMGNSGTDTLSAHDSTLESSLNQDWRTKASLAFQSNSQDSEITELLFDHGQLEPYSRTDTRLTLGQTKQFNIREISPEWAFSYEITKVIITGDFLYDPSNLCWAVMFGDSEVPVEIVQPGVLRCHTPLHSSGKLSLCITSGNREVCSEFKEFEFRSKPTSSSLSDLTSSSRPLKSNEELIFLAKFARMLLFESESSDVPDGVSQSAECPKLRMNEELWDRLIDELKLGCENPLRTVDQIMEELLKSKLKQWLSVKRKGFNGTDSSLSKHEQGIIHLIAALGYEWALSSVLNAGVGLNFRDSNGWTALHWAAYFGREKMVAALLAAGASATAVTDPTAQDPVGKTAAFLASQRGHTGLAGYLSEVSLTSYLASLTIEESDVSKGSAEVEAEKAVESISQRSAQLHGGTEDELSMKDSLAAVRNAAQAAARIQNAFRAFSFRKRQQKTARFRDEYGMTQEDIDELAAASRLYHPAHASSGLFYDKAAVSIQKKYKGWKGRKHFLNMRRNAVKIQAHVRGHQVRKKYRTIVSTVSVLEKVILRWRRKGHGLRGFRAEQQPMVAAVEDDDEEDDDFYDDEAVKVFRQQKVDQAVKEAVSRVLSMVDSTEARMQYRRMLEEFRQATAELGGSHEVASIFDSDLELLGINNFML</sequence>
<dbReference type="Pfam" id="PF01833">
    <property type="entry name" value="TIG"/>
    <property type="match status" value="1"/>
</dbReference>
<keyword evidence="7 12" id="KW-0040">ANK repeat</keyword>
<dbReference type="Pfam" id="PF03859">
    <property type="entry name" value="CG-1"/>
    <property type="match status" value="1"/>
</dbReference>
<dbReference type="PROSITE" id="PS51437">
    <property type="entry name" value="CG_1"/>
    <property type="match status" value="1"/>
</dbReference>
<feature type="region of interest" description="Disordered" evidence="13">
    <location>
        <begin position="159"/>
        <end position="201"/>
    </location>
</feature>
<dbReference type="Pfam" id="PF00612">
    <property type="entry name" value="IQ"/>
    <property type="match status" value="2"/>
</dbReference>
<dbReference type="InterPro" id="IPR000048">
    <property type="entry name" value="IQ_motif_EF-hand-BS"/>
</dbReference>
<evidence type="ECO:0000256" key="9">
    <source>
        <dbReference type="ARBA" id="ARBA00023159"/>
    </source>
</evidence>
<dbReference type="PROSITE" id="PS50088">
    <property type="entry name" value="ANK_REPEAT"/>
    <property type="match status" value="1"/>
</dbReference>
<evidence type="ECO:0000256" key="11">
    <source>
        <dbReference type="ARBA" id="ARBA00023242"/>
    </source>
</evidence>
<dbReference type="InterPro" id="IPR013783">
    <property type="entry name" value="Ig-like_fold"/>
</dbReference>
<evidence type="ECO:0000259" key="14">
    <source>
        <dbReference type="PROSITE" id="PS51437"/>
    </source>
</evidence>
<dbReference type="PROSITE" id="PS50297">
    <property type="entry name" value="ANK_REP_REGION"/>
    <property type="match status" value="1"/>
</dbReference>
<feature type="compositionally biased region" description="Polar residues" evidence="13">
    <location>
        <begin position="173"/>
        <end position="192"/>
    </location>
</feature>
<evidence type="ECO:0000256" key="13">
    <source>
        <dbReference type="SAM" id="MobiDB-lite"/>
    </source>
</evidence>
<evidence type="ECO:0000256" key="1">
    <source>
        <dbReference type="ARBA" id="ARBA00004123"/>
    </source>
</evidence>
<evidence type="ECO:0000256" key="7">
    <source>
        <dbReference type="ARBA" id="ARBA00023043"/>
    </source>
</evidence>
<evidence type="ECO:0000256" key="6">
    <source>
        <dbReference type="ARBA" id="ARBA00023015"/>
    </source>
</evidence>
<dbReference type="GO" id="GO:0003677">
    <property type="term" value="F:DNA binding"/>
    <property type="evidence" value="ECO:0007669"/>
    <property type="project" value="UniProtKB-KW"/>
</dbReference>
<evidence type="ECO:0000256" key="4">
    <source>
        <dbReference type="ARBA" id="ARBA00022837"/>
    </source>
</evidence>
<evidence type="ECO:0000256" key="3">
    <source>
        <dbReference type="ARBA" id="ARBA00022737"/>
    </source>
</evidence>
<dbReference type="SMART" id="SM01076">
    <property type="entry name" value="CG-1"/>
    <property type="match status" value="1"/>
</dbReference>
<dbReference type="InterPro" id="IPR002110">
    <property type="entry name" value="Ankyrin_rpt"/>
</dbReference>
<evidence type="ECO:0000256" key="8">
    <source>
        <dbReference type="ARBA" id="ARBA00023125"/>
    </source>
</evidence>
<protein>
    <recommendedName>
        <fullName evidence="14">CG-1 domain-containing protein</fullName>
    </recommendedName>
</protein>
<feature type="repeat" description="ANK" evidence="12">
    <location>
        <begin position="664"/>
        <end position="696"/>
    </location>
</feature>
<dbReference type="Proteomes" id="UP001497457">
    <property type="component" value="Chromosome 29rd"/>
</dbReference>
<evidence type="ECO:0000313" key="16">
    <source>
        <dbReference type="Proteomes" id="UP001497457"/>
    </source>
</evidence>
<reference evidence="15 16" key="2">
    <citation type="submission" date="2024-10" db="EMBL/GenBank/DDBJ databases">
        <authorList>
            <person name="Ryan C."/>
        </authorList>
    </citation>
    <scope>NUCLEOTIDE SEQUENCE [LARGE SCALE GENOMIC DNA]</scope>
</reference>
<dbReference type="FunFam" id="1.20.5.190:FF:000003">
    <property type="entry name" value="Calmodulin-binding transcription activator 2"/>
    <property type="match status" value="1"/>
</dbReference>
<dbReference type="PANTHER" id="PTHR23335:SF1">
    <property type="entry name" value="CALMODULIN-BINDING TRANSCRIPTION ACTIVATOR, ISOFORM F"/>
    <property type="match status" value="1"/>
</dbReference>
<dbReference type="AlphaFoldDB" id="A0ABC9CBR0"/>
<comment type="similarity">
    <text evidence="2">Belongs to the CAMTA family.</text>
</comment>
<dbReference type="InterPro" id="IPR002909">
    <property type="entry name" value="IPT_dom"/>
</dbReference>
<dbReference type="Gene3D" id="1.25.40.20">
    <property type="entry name" value="Ankyrin repeat-containing domain"/>
    <property type="match status" value="1"/>
</dbReference>
<comment type="subcellular location">
    <subcellularLocation>
        <location evidence="1">Nucleus</location>
    </subcellularLocation>
</comment>
<dbReference type="PROSITE" id="PS50096">
    <property type="entry name" value="IQ"/>
    <property type="match status" value="3"/>
</dbReference>
<keyword evidence="8" id="KW-0238">DNA-binding</keyword>
<dbReference type="InterPro" id="IPR027417">
    <property type="entry name" value="P-loop_NTPase"/>
</dbReference>
<dbReference type="InterPro" id="IPR005559">
    <property type="entry name" value="CG-1_dom"/>
</dbReference>
<dbReference type="Gene3D" id="1.20.5.190">
    <property type="match status" value="1"/>
</dbReference>
<gene>
    <name evidence="15" type="ORF">URODEC1_LOCUS73750</name>
</gene>
<keyword evidence="10" id="KW-0804">Transcription</keyword>
<dbReference type="GO" id="GO:0005516">
    <property type="term" value="F:calmodulin binding"/>
    <property type="evidence" value="ECO:0007669"/>
    <property type="project" value="UniProtKB-KW"/>
</dbReference>
<keyword evidence="3" id="KW-0677">Repeat</keyword>
<dbReference type="Gene3D" id="2.60.40.10">
    <property type="entry name" value="Immunoglobulins"/>
    <property type="match status" value="1"/>
</dbReference>
<accession>A0ABC9CBR0</accession>
<evidence type="ECO:0000256" key="5">
    <source>
        <dbReference type="ARBA" id="ARBA00022860"/>
    </source>
</evidence>
<evidence type="ECO:0000256" key="10">
    <source>
        <dbReference type="ARBA" id="ARBA00023163"/>
    </source>
</evidence>